<keyword evidence="18" id="KW-1185">Reference proteome</keyword>
<accession>A0A3P8WG96</accession>
<dbReference type="CDD" id="cd17464">
    <property type="entry name" value="MFS_MCT10"/>
    <property type="match status" value="1"/>
</dbReference>
<reference evidence="17 18" key="1">
    <citation type="journal article" date="2014" name="Nat. Genet.">
        <title>Whole-genome sequence of a flatfish provides insights into ZW sex chromosome evolution and adaptation to a benthic lifestyle.</title>
        <authorList>
            <person name="Chen S."/>
            <person name="Zhang G."/>
            <person name="Shao C."/>
            <person name="Huang Q."/>
            <person name="Liu G."/>
            <person name="Zhang P."/>
            <person name="Song W."/>
            <person name="An N."/>
            <person name="Chalopin D."/>
            <person name="Volff J.N."/>
            <person name="Hong Y."/>
            <person name="Li Q."/>
            <person name="Sha Z."/>
            <person name="Zhou H."/>
            <person name="Xie M."/>
            <person name="Yu Q."/>
            <person name="Liu Y."/>
            <person name="Xiang H."/>
            <person name="Wang N."/>
            <person name="Wu K."/>
            <person name="Yang C."/>
            <person name="Zhou Q."/>
            <person name="Liao X."/>
            <person name="Yang L."/>
            <person name="Hu Q."/>
            <person name="Zhang J."/>
            <person name="Meng L."/>
            <person name="Jin L."/>
            <person name="Tian Y."/>
            <person name="Lian J."/>
            <person name="Yang J."/>
            <person name="Miao G."/>
            <person name="Liu S."/>
            <person name="Liang Z."/>
            <person name="Yan F."/>
            <person name="Li Y."/>
            <person name="Sun B."/>
            <person name="Zhang H."/>
            <person name="Zhang J."/>
            <person name="Zhu Y."/>
            <person name="Du M."/>
            <person name="Zhao Y."/>
            <person name="Schartl M."/>
            <person name="Tang Q."/>
            <person name="Wang J."/>
        </authorList>
    </citation>
    <scope>NUCLEOTIDE SEQUENCE</scope>
</reference>
<dbReference type="PANTHER" id="PTHR11360:SF119">
    <property type="entry name" value="MONOCARBOXYLATE TRANSPORTER 10"/>
    <property type="match status" value="1"/>
</dbReference>
<dbReference type="CTD" id="117247"/>
<evidence type="ECO:0000256" key="8">
    <source>
        <dbReference type="ARBA" id="ARBA00050480"/>
    </source>
</evidence>
<feature type="transmembrane region" description="Helical" evidence="16">
    <location>
        <begin position="435"/>
        <end position="457"/>
    </location>
</feature>
<comment type="similarity">
    <text evidence="2">Belongs to the major facilitator superfamily. Monocarboxylate porter (TC 2.A.1.13) family.</text>
</comment>
<feature type="transmembrane region" description="Helical" evidence="16">
    <location>
        <begin position="109"/>
        <end position="129"/>
    </location>
</feature>
<feature type="transmembrane region" description="Helical" evidence="16">
    <location>
        <begin position="344"/>
        <end position="363"/>
    </location>
</feature>
<feature type="transmembrane region" description="Helical" evidence="16">
    <location>
        <begin position="64"/>
        <end position="89"/>
    </location>
</feature>
<comment type="catalytic activity">
    <reaction evidence="7">
        <text>L-tryptophan(in) = L-tryptophan(out)</text>
        <dbReference type="Rhea" id="RHEA:70947"/>
        <dbReference type="ChEBI" id="CHEBI:57912"/>
    </reaction>
    <physiologicalReaction direction="left-to-right" evidence="7">
        <dbReference type="Rhea" id="RHEA:70948"/>
    </physiologicalReaction>
    <physiologicalReaction direction="right-to-left" evidence="7">
        <dbReference type="Rhea" id="RHEA:70949"/>
    </physiologicalReaction>
</comment>
<dbReference type="InterPro" id="IPR011701">
    <property type="entry name" value="MFS"/>
</dbReference>
<dbReference type="InterPro" id="IPR050327">
    <property type="entry name" value="Proton-linked_MCT"/>
</dbReference>
<evidence type="ECO:0000256" key="3">
    <source>
        <dbReference type="ARBA" id="ARBA00022475"/>
    </source>
</evidence>
<dbReference type="KEGG" id="csem:103380592"/>
<evidence type="ECO:0000256" key="14">
    <source>
        <dbReference type="ARBA" id="ARBA00078724"/>
    </source>
</evidence>
<feature type="region of interest" description="Disordered" evidence="15">
    <location>
        <begin position="1"/>
        <end position="50"/>
    </location>
</feature>
<evidence type="ECO:0000256" key="12">
    <source>
        <dbReference type="ARBA" id="ARBA00058829"/>
    </source>
</evidence>
<comment type="catalytic activity">
    <reaction evidence="9">
        <text>L-tyrosine(in) = L-tyrosine(out)</text>
        <dbReference type="Rhea" id="RHEA:68572"/>
        <dbReference type="ChEBI" id="CHEBI:58315"/>
    </reaction>
    <physiologicalReaction direction="left-to-right" evidence="9">
        <dbReference type="Rhea" id="RHEA:68573"/>
    </physiologicalReaction>
    <physiologicalReaction direction="right-to-left" evidence="9">
        <dbReference type="Rhea" id="RHEA:68574"/>
    </physiologicalReaction>
</comment>
<comment type="catalytic activity">
    <reaction evidence="11">
        <text>L-phenylalanine(in) = L-phenylalanine(out)</text>
        <dbReference type="Rhea" id="RHEA:27950"/>
        <dbReference type="ChEBI" id="CHEBI:58095"/>
    </reaction>
    <physiologicalReaction direction="left-to-right" evidence="11">
        <dbReference type="Rhea" id="RHEA:27951"/>
    </physiologicalReaction>
    <physiologicalReaction direction="right-to-left" evidence="11">
        <dbReference type="Rhea" id="RHEA:27952"/>
    </physiologicalReaction>
</comment>
<keyword evidence="3" id="KW-1003">Cell membrane</keyword>
<dbReference type="RefSeq" id="XP_008310831.1">
    <property type="nucleotide sequence ID" value="XM_008312609.3"/>
</dbReference>
<name>A0A3P8WG96_CYNSE</name>
<dbReference type="GO" id="GO:0016323">
    <property type="term" value="C:basolateral plasma membrane"/>
    <property type="evidence" value="ECO:0007669"/>
    <property type="project" value="UniProtKB-SubCell"/>
</dbReference>
<dbReference type="GO" id="GO:0015196">
    <property type="term" value="F:L-tryptophan transmembrane transporter activity"/>
    <property type="evidence" value="ECO:0007669"/>
    <property type="project" value="UniProtKB-ARBA"/>
</dbReference>
<feature type="transmembrane region" description="Helical" evidence="16">
    <location>
        <begin position="162"/>
        <end position="185"/>
    </location>
</feature>
<evidence type="ECO:0000313" key="18">
    <source>
        <dbReference type="Proteomes" id="UP000265120"/>
    </source>
</evidence>
<keyword evidence="5 16" id="KW-1133">Transmembrane helix</keyword>
<evidence type="ECO:0000256" key="9">
    <source>
        <dbReference type="ARBA" id="ARBA00050518"/>
    </source>
</evidence>
<evidence type="ECO:0000256" key="7">
    <source>
        <dbReference type="ARBA" id="ARBA00050278"/>
    </source>
</evidence>
<organism evidence="17 18">
    <name type="scientific">Cynoglossus semilaevis</name>
    <name type="common">Tongue sole</name>
    <dbReference type="NCBI Taxonomy" id="244447"/>
    <lineage>
        <taxon>Eukaryota</taxon>
        <taxon>Metazoa</taxon>
        <taxon>Chordata</taxon>
        <taxon>Craniata</taxon>
        <taxon>Vertebrata</taxon>
        <taxon>Euteleostomi</taxon>
        <taxon>Actinopterygii</taxon>
        <taxon>Neopterygii</taxon>
        <taxon>Teleostei</taxon>
        <taxon>Neoteleostei</taxon>
        <taxon>Acanthomorphata</taxon>
        <taxon>Carangaria</taxon>
        <taxon>Pleuronectiformes</taxon>
        <taxon>Pleuronectoidei</taxon>
        <taxon>Cynoglossidae</taxon>
        <taxon>Cynoglossinae</taxon>
        <taxon>Cynoglossus</taxon>
    </lineage>
</organism>
<evidence type="ECO:0000256" key="13">
    <source>
        <dbReference type="ARBA" id="ARBA00073865"/>
    </source>
</evidence>
<dbReference type="InParanoid" id="A0A3P8WG96"/>
<evidence type="ECO:0000256" key="1">
    <source>
        <dbReference type="ARBA" id="ARBA00004554"/>
    </source>
</evidence>
<dbReference type="STRING" id="244447.ENSCSEP00000024606"/>
<sequence>MTEGNNLPAGTAEVLPVETAEEEQQEKQMNDKGDSKVSVDGQEQSAAPSAQEVEFVHPEGGWGWVVMLAAMWCNGSVFGIQNAFGILFLSLLREFGSENDEDLRFRTALVGSLSMGMIFFCSPIVSVFTDIFGCRITAVGGATVGLVGLMATSFVTHLGPMYFTYGIVFACGCSFAYQPSLVILGHYFKKRLGVVNGIVTAGSSIFTISLPFVLSNLLEKVGLHNTMRVLCIFMFVLMLAGLTYKPLLPNRSNYSQTGRRCPPMSQLFNVNIWKSMGYRIWAFGIPAALYGYFVPYVHLMQHVEERFGKETNKEVLLMCIGITSGVGRLIFGRVADYVNGVNKVYLQVSSFVVIGLLSMMIPLCNIFGGLIAVCLLMGLFDGCFICLMGPIAFELVGAKDVSQAIGFLLGLMSVPMTVGPPIAGFLRDRLGNYDVAFYLAGIPPIFGGAVLCLIPWVEARRRRAKKEGQAKEQDVTQAMLEHGKAQEDVQQKTGESVL</sequence>
<evidence type="ECO:0000256" key="10">
    <source>
        <dbReference type="ARBA" id="ARBA00051690"/>
    </source>
</evidence>
<dbReference type="GO" id="GO:0005302">
    <property type="term" value="F:L-tyrosine transmembrane transporter activity"/>
    <property type="evidence" value="ECO:0007669"/>
    <property type="project" value="UniProtKB-ARBA"/>
</dbReference>
<evidence type="ECO:0000256" key="15">
    <source>
        <dbReference type="SAM" id="MobiDB-lite"/>
    </source>
</evidence>
<dbReference type="GeneID" id="103380592"/>
<evidence type="ECO:0000256" key="2">
    <source>
        <dbReference type="ARBA" id="ARBA00006727"/>
    </source>
</evidence>
<evidence type="ECO:0000256" key="4">
    <source>
        <dbReference type="ARBA" id="ARBA00022692"/>
    </source>
</evidence>
<keyword evidence="4 16" id="KW-0812">Transmembrane</keyword>
<feature type="transmembrane region" description="Helical" evidence="16">
    <location>
        <begin position="315"/>
        <end position="332"/>
    </location>
</feature>
<feature type="transmembrane region" description="Helical" evidence="16">
    <location>
        <begin position="276"/>
        <end position="295"/>
    </location>
</feature>
<evidence type="ECO:0000313" key="17">
    <source>
        <dbReference type="Ensembl" id="ENSCSEP00000024606.1"/>
    </source>
</evidence>
<dbReference type="GeneTree" id="ENSGT00940000157966"/>
<comment type="catalytic activity">
    <reaction evidence="10">
        <text>L-thyroxine(out) = L-thyroxine(in)</text>
        <dbReference type="Rhea" id="RHEA:71819"/>
        <dbReference type="ChEBI" id="CHEBI:58448"/>
    </reaction>
    <physiologicalReaction direction="left-to-right" evidence="10">
        <dbReference type="Rhea" id="RHEA:71820"/>
    </physiologicalReaction>
    <physiologicalReaction direction="right-to-left" evidence="10">
        <dbReference type="Rhea" id="RHEA:71821"/>
    </physiologicalReaction>
</comment>
<comment type="function">
    <text evidence="12">Sodium- and proton-independent thyroid hormones and aromatic acids transporter. Mediates both uptake and efflux of 3,5,3'-triiodothyronine (T3) and 3,5,3',5'-tetraiodothyronine (T4) with high affinity, suggesting a role in the homeostasis of thyroid hormone levels. Responsible for low affinity bidirectional transport of the aromatic amino acids, such as phenylalanine, tyrosine, tryptophan and L-3,4-dihydroxyphenylalanine (L-dopa). Plays an important role in homeostasis of aromatic amino acids.</text>
</comment>
<dbReference type="GO" id="GO:0015192">
    <property type="term" value="F:L-phenylalanine transmembrane transporter activity"/>
    <property type="evidence" value="ECO:0007669"/>
    <property type="project" value="UniProtKB-ARBA"/>
</dbReference>
<feature type="transmembrane region" description="Helical" evidence="16">
    <location>
        <begin position="405"/>
        <end position="423"/>
    </location>
</feature>
<dbReference type="PANTHER" id="PTHR11360">
    <property type="entry name" value="MONOCARBOXYLATE TRANSPORTER"/>
    <property type="match status" value="1"/>
</dbReference>
<dbReference type="FunFam" id="1.20.1250.20:FF:001016">
    <property type="entry name" value="Solute carrier family 16 member 2"/>
    <property type="match status" value="1"/>
</dbReference>
<dbReference type="Gene3D" id="1.20.1250.20">
    <property type="entry name" value="MFS general substrate transporter like domains"/>
    <property type="match status" value="2"/>
</dbReference>
<dbReference type="InterPro" id="IPR036259">
    <property type="entry name" value="MFS_trans_sf"/>
</dbReference>
<dbReference type="OrthoDB" id="6499973at2759"/>
<dbReference type="SUPFAM" id="SSF103473">
    <property type="entry name" value="MFS general substrate transporter"/>
    <property type="match status" value="1"/>
</dbReference>
<keyword evidence="6 16" id="KW-0472">Membrane</keyword>
<dbReference type="Ensembl" id="ENSCSET00000024936.1">
    <property type="protein sequence ID" value="ENSCSEP00000024606.1"/>
    <property type="gene ID" value="ENSCSEG00000015713.1"/>
</dbReference>
<evidence type="ECO:0000256" key="11">
    <source>
        <dbReference type="ARBA" id="ARBA00052346"/>
    </source>
</evidence>
<dbReference type="OMA" id="LSYRIWA"/>
<evidence type="ECO:0000256" key="6">
    <source>
        <dbReference type="ARBA" id="ARBA00023136"/>
    </source>
</evidence>
<feature type="compositionally biased region" description="Basic and acidic residues" evidence="15">
    <location>
        <begin position="25"/>
        <end position="37"/>
    </location>
</feature>
<protein>
    <recommendedName>
        <fullName evidence="13">Monocarboxylate transporter 10</fullName>
    </recommendedName>
    <alternativeName>
        <fullName evidence="14">Solute carrier family 16 member 10</fullName>
    </alternativeName>
</protein>
<dbReference type="Proteomes" id="UP000265120">
    <property type="component" value="Chromosome 7"/>
</dbReference>
<proteinExistence type="inferred from homology"/>
<comment type="subcellular location">
    <subcellularLocation>
        <location evidence="1">Basolateral cell membrane</location>
        <topology evidence="1">Multi-pass membrane protein</topology>
    </subcellularLocation>
</comment>
<feature type="transmembrane region" description="Helical" evidence="16">
    <location>
        <begin position="136"/>
        <end position="156"/>
    </location>
</feature>
<comment type="catalytic activity">
    <reaction evidence="8">
        <text>3,3',5-triiodo-L-thyronine(out) = 3,3',5-triiodo-L-thyronine(in)</text>
        <dbReference type="Rhea" id="RHEA:71811"/>
        <dbReference type="ChEBI" id="CHEBI:533015"/>
    </reaction>
    <physiologicalReaction direction="left-to-right" evidence="8">
        <dbReference type="Rhea" id="RHEA:71812"/>
    </physiologicalReaction>
    <physiologicalReaction direction="right-to-left" evidence="8">
        <dbReference type="Rhea" id="RHEA:71813"/>
    </physiologicalReaction>
</comment>
<feature type="compositionally biased region" description="Basic and acidic residues" evidence="15">
    <location>
        <begin position="481"/>
        <end position="490"/>
    </location>
</feature>
<dbReference type="Pfam" id="PF07690">
    <property type="entry name" value="MFS_1"/>
    <property type="match status" value="1"/>
</dbReference>
<reference evidence="17" key="2">
    <citation type="submission" date="2025-08" db="UniProtKB">
        <authorList>
            <consortium name="Ensembl"/>
        </authorList>
    </citation>
    <scope>IDENTIFICATION</scope>
</reference>
<feature type="transmembrane region" description="Helical" evidence="16">
    <location>
        <begin position="369"/>
        <end position="393"/>
    </location>
</feature>
<feature type="transmembrane region" description="Helical" evidence="16">
    <location>
        <begin position="192"/>
        <end position="214"/>
    </location>
</feature>
<feature type="transmembrane region" description="Helical" evidence="16">
    <location>
        <begin position="226"/>
        <end position="244"/>
    </location>
</feature>
<reference evidence="17" key="3">
    <citation type="submission" date="2025-09" db="UniProtKB">
        <authorList>
            <consortium name="Ensembl"/>
        </authorList>
    </citation>
    <scope>IDENTIFICATION</scope>
</reference>
<dbReference type="AlphaFoldDB" id="A0A3P8WG96"/>
<evidence type="ECO:0000256" key="5">
    <source>
        <dbReference type="ARBA" id="ARBA00022989"/>
    </source>
</evidence>
<feature type="region of interest" description="Disordered" evidence="15">
    <location>
        <begin position="467"/>
        <end position="498"/>
    </location>
</feature>
<evidence type="ECO:0000256" key="16">
    <source>
        <dbReference type="SAM" id="Phobius"/>
    </source>
</evidence>
<dbReference type="FunCoup" id="A0A3P8WG96">
    <property type="interactions" value="67"/>
</dbReference>